<keyword evidence="1" id="KW-0472">Membrane</keyword>
<evidence type="ECO:0000313" key="3">
    <source>
        <dbReference type="Proteomes" id="UP000035963"/>
    </source>
</evidence>
<protein>
    <submittedName>
        <fullName evidence="2">NfeD-like family protein 1</fullName>
    </submittedName>
</protein>
<accession>A0A0J1CLU7</accession>
<dbReference type="RefSeq" id="WP_047896701.1">
    <property type="nucleotide sequence ID" value="NZ_AEJF01000208.1"/>
</dbReference>
<dbReference type="AlphaFoldDB" id="A0A0J1CLU7"/>
<feature type="transmembrane region" description="Helical" evidence="1">
    <location>
        <begin position="7"/>
        <end position="36"/>
    </location>
</feature>
<feature type="transmembrane region" description="Helical" evidence="1">
    <location>
        <begin position="42"/>
        <end position="65"/>
    </location>
</feature>
<keyword evidence="1" id="KW-1133">Transmembrane helix</keyword>
<dbReference type="PATRIC" id="fig|908627.4.peg.7712"/>
<reference evidence="2 3" key="1">
    <citation type="journal article" date="2015" name="Genome Announc.">
        <title>Draft Genome Sequence of Burkholderia sp. Strain PML1(12), an Ectomycorrhizosphere-Inhabiting Bacterium with Effective Mineral-Weathering Ability.</title>
        <authorList>
            <person name="Uroz S."/>
            <person name="Oger P."/>
        </authorList>
    </citation>
    <scope>NUCLEOTIDE SEQUENCE [LARGE SCALE GENOMIC DNA]</scope>
    <source>
        <strain evidence="3">PML1(12)</strain>
    </source>
</reference>
<keyword evidence="3" id="KW-1185">Reference proteome</keyword>
<name>A0A0J1CLU7_9BURK</name>
<dbReference type="Proteomes" id="UP000035963">
    <property type="component" value="Unassembled WGS sequence"/>
</dbReference>
<proteinExistence type="predicted"/>
<keyword evidence="1" id="KW-0812">Transmembrane</keyword>
<dbReference type="OrthoDB" id="5654021at2"/>
<dbReference type="EMBL" id="AEJF01000208">
    <property type="protein sequence ID" value="KLU21717.1"/>
    <property type="molecule type" value="Genomic_DNA"/>
</dbReference>
<evidence type="ECO:0000313" key="2">
    <source>
        <dbReference type="EMBL" id="KLU21717.1"/>
    </source>
</evidence>
<organism evidence="2 3">
    <name type="scientific">Caballeronia mineralivorans PML1(12)</name>
    <dbReference type="NCBI Taxonomy" id="908627"/>
    <lineage>
        <taxon>Bacteria</taxon>
        <taxon>Pseudomonadati</taxon>
        <taxon>Pseudomonadota</taxon>
        <taxon>Betaproteobacteria</taxon>
        <taxon>Burkholderiales</taxon>
        <taxon>Burkholderiaceae</taxon>
        <taxon>Caballeronia</taxon>
    </lineage>
</organism>
<comment type="caution">
    <text evidence="2">The sequence shown here is derived from an EMBL/GenBank/DDBJ whole genome shotgun (WGS) entry which is preliminary data.</text>
</comment>
<evidence type="ECO:0000256" key="1">
    <source>
        <dbReference type="SAM" id="Phobius"/>
    </source>
</evidence>
<sequence length="142" mass="15267">MAANGLFWWIGAGALVLLELMSGTFYLLMIALGFIAGGIAHLFGAGLEIELLVAALVAIIAVAVLRRSKLGHVTRRDASHDPGVNLDIGETLKVNEWHEGRARALYRGAEWDIELAPGETEGARLYRITAFSGNTLVVAAKR</sequence>
<gene>
    <name evidence="2" type="ORF">EOS_34460</name>
</gene>